<evidence type="ECO:0000313" key="2">
    <source>
        <dbReference type="EMBL" id="KAF1829137.1"/>
    </source>
</evidence>
<dbReference type="AlphaFoldDB" id="A0A6A5K3F5"/>
<accession>A0A6A5K3F5</accession>
<dbReference type="OrthoDB" id="3777131at2759"/>
<gene>
    <name evidence="2" type="ORF">BDW02DRAFT_182522</name>
</gene>
<feature type="region of interest" description="Disordered" evidence="1">
    <location>
        <begin position="116"/>
        <end position="141"/>
    </location>
</feature>
<dbReference type="Proteomes" id="UP000800040">
    <property type="component" value="Unassembled WGS sequence"/>
</dbReference>
<organism evidence="2 3">
    <name type="scientific">Decorospora gaudefroyi</name>
    <dbReference type="NCBI Taxonomy" id="184978"/>
    <lineage>
        <taxon>Eukaryota</taxon>
        <taxon>Fungi</taxon>
        <taxon>Dikarya</taxon>
        <taxon>Ascomycota</taxon>
        <taxon>Pezizomycotina</taxon>
        <taxon>Dothideomycetes</taxon>
        <taxon>Pleosporomycetidae</taxon>
        <taxon>Pleosporales</taxon>
        <taxon>Pleosporineae</taxon>
        <taxon>Pleosporaceae</taxon>
        <taxon>Decorospora</taxon>
    </lineage>
</organism>
<evidence type="ECO:0000313" key="3">
    <source>
        <dbReference type="Proteomes" id="UP000800040"/>
    </source>
</evidence>
<evidence type="ECO:0000256" key="1">
    <source>
        <dbReference type="SAM" id="MobiDB-lite"/>
    </source>
</evidence>
<sequence length="281" mass="31265">MADPPVTPKTPTARKAPMNSSPSSPAQQQRKSSVSQPPPKKPRQPRKRSRAKAAPKPAVQQNLENLGTEDAEMLANKGKVKIEPFSPKKVLNRCEDMEESGPDIHMSSTVPLLKKQKVGQKTKNPAQNPTPSPNTSKPPSQLLSYILHTQPSLLPASAPITSAHLDTIAHAMWQVAFSAKNGYMLQQACQYSAIFSPLKLAALAKLNFLPSWWYLRECAVAELHELVGREEGEEDKVDDGVMEDVWKRTVRWCVEANKFRIRNGGWGQNAMEMVRRELGEE</sequence>
<name>A0A6A5K3F5_9PLEO</name>
<dbReference type="EMBL" id="ML975464">
    <property type="protein sequence ID" value="KAF1829137.1"/>
    <property type="molecule type" value="Genomic_DNA"/>
</dbReference>
<feature type="compositionally biased region" description="Basic residues" evidence="1">
    <location>
        <begin position="40"/>
        <end position="53"/>
    </location>
</feature>
<protein>
    <submittedName>
        <fullName evidence="2">Uncharacterized protein</fullName>
    </submittedName>
</protein>
<feature type="region of interest" description="Disordered" evidence="1">
    <location>
        <begin position="1"/>
        <end position="70"/>
    </location>
</feature>
<keyword evidence="3" id="KW-1185">Reference proteome</keyword>
<proteinExistence type="predicted"/>
<reference evidence="2" key="1">
    <citation type="submission" date="2020-01" db="EMBL/GenBank/DDBJ databases">
        <authorList>
            <consortium name="DOE Joint Genome Institute"/>
            <person name="Haridas S."/>
            <person name="Albert R."/>
            <person name="Binder M."/>
            <person name="Bloem J."/>
            <person name="Labutti K."/>
            <person name="Salamov A."/>
            <person name="Andreopoulos B."/>
            <person name="Baker S.E."/>
            <person name="Barry K."/>
            <person name="Bills G."/>
            <person name="Bluhm B.H."/>
            <person name="Cannon C."/>
            <person name="Castanera R."/>
            <person name="Culley D.E."/>
            <person name="Daum C."/>
            <person name="Ezra D."/>
            <person name="Gonzalez J.B."/>
            <person name="Henrissat B."/>
            <person name="Kuo A."/>
            <person name="Liang C."/>
            <person name="Lipzen A."/>
            <person name="Lutzoni F."/>
            <person name="Magnuson J."/>
            <person name="Mondo S."/>
            <person name="Nolan M."/>
            <person name="Ohm R."/>
            <person name="Pangilinan J."/>
            <person name="Park H.-J."/>
            <person name="Ramirez L."/>
            <person name="Alfaro M."/>
            <person name="Sun H."/>
            <person name="Tritt A."/>
            <person name="Yoshinaga Y."/>
            <person name="Zwiers L.-H."/>
            <person name="Turgeon B.G."/>
            <person name="Goodwin S.B."/>
            <person name="Spatafora J.W."/>
            <person name="Crous P.W."/>
            <person name="Grigoriev I.V."/>
        </authorList>
    </citation>
    <scope>NUCLEOTIDE SEQUENCE</scope>
    <source>
        <strain evidence="2">P77</strain>
    </source>
</reference>